<organism evidence="6 7">
    <name type="scientific">Trifolium subterraneum</name>
    <name type="common">Subterranean clover</name>
    <dbReference type="NCBI Taxonomy" id="3900"/>
    <lineage>
        <taxon>Eukaryota</taxon>
        <taxon>Viridiplantae</taxon>
        <taxon>Streptophyta</taxon>
        <taxon>Embryophyta</taxon>
        <taxon>Tracheophyta</taxon>
        <taxon>Spermatophyta</taxon>
        <taxon>Magnoliopsida</taxon>
        <taxon>eudicotyledons</taxon>
        <taxon>Gunneridae</taxon>
        <taxon>Pentapetalae</taxon>
        <taxon>rosids</taxon>
        <taxon>fabids</taxon>
        <taxon>Fabales</taxon>
        <taxon>Fabaceae</taxon>
        <taxon>Papilionoideae</taxon>
        <taxon>50 kb inversion clade</taxon>
        <taxon>NPAAA clade</taxon>
        <taxon>Hologalegina</taxon>
        <taxon>IRL clade</taxon>
        <taxon>Trifolieae</taxon>
        <taxon>Trifolium</taxon>
    </lineage>
</organism>
<gene>
    <name evidence="6" type="ORF">TSUD_315380</name>
</gene>
<dbReference type="OrthoDB" id="448280at2759"/>
<protein>
    <recommendedName>
        <fullName evidence="8">Zinc/iron permease</fullName>
    </recommendedName>
</protein>
<keyword evidence="2 5" id="KW-0812">Transmembrane</keyword>
<evidence type="ECO:0000256" key="5">
    <source>
        <dbReference type="SAM" id="Phobius"/>
    </source>
</evidence>
<feature type="transmembrane region" description="Helical" evidence="5">
    <location>
        <begin position="72"/>
        <end position="92"/>
    </location>
</feature>
<dbReference type="EMBL" id="DF973452">
    <property type="protein sequence ID" value="GAU31328.1"/>
    <property type="molecule type" value="Genomic_DNA"/>
</dbReference>
<accession>A0A2Z6MHA7</accession>
<keyword evidence="7" id="KW-1185">Reference proteome</keyword>
<dbReference type="GO" id="GO:0005385">
    <property type="term" value="F:zinc ion transmembrane transporter activity"/>
    <property type="evidence" value="ECO:0007669"/>
    <property type="project" value="TreeGrafter"/>
</dbReference>
<dbReference type="Proteomes" id="UP000242715">
    <property type="component" value="Unassembled WGS sequence"/>
</dbReference>
<name>A0A2Z6MHA7_TRISU</name>
<keyword evidence="4 5" id="KW-0472">Membrane</keyword>
<sequence>MRNCCQLRDNRSYSLHDMFTSHVCIVGVGALDRITFGYNWIVSGSFTKPMVCTWRVHLPSPIQDLIGNNNGLFFALTTPIGVGIGTGIASVYNPYSPGALIAEGILDSLSAGVLVYMALVDLIAADFLSRSMSCNFRLQIASYCMLFLVAGLISSLAI</sequence>
<evidence type="ECO:0000256" key="2">
    <source>
        <dbReference type="ARBA" id="ARBA00022692"/>
    </source>
</evidence>
<evidence type="ECO:0000313" key="6">
    <source>
        <dbReference type="EMBL" id="GAU31328.1"/>
    </source>
</evidence>
<feature type="transmembrane region" description="Helical" evidence="5">
    <location>
        <begin position="140"/>
        <end position="157"/>
    </location>
</feature>
<dbReference type="Pfam" id="PF02535">
    <property type="entry name" value="Zip"/>
    <property type="match status" value="1"/>
</dbReference>
<feature type="transmembrane region" description="Helical" evidence="5">
    <location>
        <begin position="104"/>
        <end position="128"/>
    </location>
</feature>
<evidence type="ECO:0000256" key="1">
    <source>
        <dbReference type="ARBA" id="ARBA00004141"/>
    </source>
</evidence>
<reference evidence="7" key="1">
    <citation type="journal article" date="2017" name="Front. Plant Sci.">
        <title>Climate Clever Clovers: New Paradigm to Reduce the Environmental Footprint of Ruminants by Breeding Low Methanogenic Forages Utilizing Haplotype Variation.</title>
        <authorList>
            <person name="Kaur P."/>
            <person name="Appels R."/>
            <person name="Bayer P.E."/>
            <person name="Keeble-Gagnere G."/>
            <person name="Wang J."/>
            <person name="Hirakawa H."/>
            <person name="Shirasawa K."/>
            <person name="Vercoe P."/>
            <person name="Stefanova K."/>
            <person name="Durmic Z."/>
            <person name="Nichols P."/>
            <person name="Revell C."/>
            <person name="Isobe S.N."/>
            <person name="Edwards D."/>
            <person name="Erskine W."/>
        </authorList>
    </citation>
    <scope>NUCLEOTIDE SEQUENCE [LARGE SCALE GENOMIC DNA]</scope>
    <source>
        <strain evidence="7">cv. Daliak</strain>
    </source>
</reference>
<dbReference type="PANTHER" id="PTHR11040">
    <property type="entry name" value="ZINC/IRON TRANSPORTER"/>
    <property type="match status" value="1"/>
</dbReference>
<evidence type="ECO:0008006" key="8">
    <source>
        <dbReference type="Google" id="ProtNLM"/>
    </source>
</evidence>
<evidence type="ECO:0000313" key="7">
    <source>
        <dbReference type="Proteomes" id="UP000242715"/>
    </source>
</evidence>
<keyword evidence="3 5" id="KW-1133">Transmembrane helix</keyword>
<dbReference type="PANTHER" id="PTHR11040:SF44">
    <property type="entry name" value="PROTEIN ZNTC-RELATED"/>
    <property type="match status" value="1"/>
</dbReference>
<proteinExistence type="predicted"/>
<dbReference type="GO" id="GO:0005886">
    <property type="term" value="C:plasma membrane"/>
    <property type="evidence" value="ECO:0007669"/>
    <property type="project" value="TreeGrafter"/>
</dbReference>
<dbReference type="InterPro" id="IPR003689">
    <property type="entry name" value="ZIP"/>
</dbReference>
<comment type="subcellular location">
    <subcellularLocation>
        <location evidence="1">Membrane</location>
        <topology evidence="1">Multi-pass membrane protein</topology>
    </subcellularLocation>
</comment>
<dbReference type="AlphaFoldDB" id="A0A2Z6MHA7"/>
<evidence type="ECO:0000256" key="4">
    <source>
        <dbReference type="ARBA" id="ARBA00023136"/>
    </source>
</evidence>
<evidence type="ECO:0000256" key="3">
    <source>
        <dbReference type="ARBA" id="ARBA00022989"/>
    </source>
</evidence>